<evidence type="ECO:0000313" key="5">
    <source>
        <dbReference type="Proteomes" id="UP000286687"/>
    </source>
</evidence>
<reference evidence="3 5" key="2">
    <citation type="submission" date="2018-01" db="EMBL/GenBank/DDBJ databases">
        <title>Complete genome sequence of G25-42.</title>
        <authorList>
            <person name="Zheng Z."/>
            <person name="Sun M."/>
        </authorList>
    </citation>
    <scope>NUCLEOTIDE SEQUENCE [LARGE SCALE GENOMIC DNA]</scope>
    <source>
        <strain evidence="3 5">G25-42</strain>
    </source>
</reference>
<sequence>MKVTTGLTRRFLLFTNLSQLKSAIIGIIKRKFYSRGEGMFKKIIDSLLGKKKYRSYSSSDYRHRGRSYSSSDYKRRSSGYGHHHYKRKRKSRSFFSSS</sequence>
<dbReference type="OMA" id="GSSHYKR"/>
<protein>
    <submittedName>
        <fullName evidence="3">Uncharacterized protein</fullName>
    </submittedName>
</protein>
<evidence type="ECO:0000256" key="1">
    <source>
        <dbReference type="SAM" id="MobiDB-lite"/>
    </source>
</evidence>
<dbReference type="EMBL" id="LDER01000335">
    <property type="protein sequence ID" value="RVU61158.1"/>
    <property type="molecule type" value="Genomic_DNA"/>
</dbReference>
<dbReference type="EMBL" id="CP009335">
    <property type="protein sequence ID" value="AJG77903.1"/>
    <property type="molecule type" value="Genomic_DNA"/>
</dbReference>
<evidence type="ECO:0000313" key="2">
    <source>
        <dbReference type="EMBL" id="AJG77903.1"/>
    </source>
</evidence>
<name>A0A0B5X324_BACTU</name>
<evidence type="ECO:0000313" key="3">
    <source>
        <dbReference type="EMBL" id="RVU61158.1"/>
    </source>
</evidence>
<feature type="compositionally biased region" description="Basic residues" evidence="1">
    <location>
        <begin position="81"/>
        <end position="92"/>
    </location>
</feature>
<dbReference type="AlphaFoldDB" id="A0A0B5X324"/>
<dbReference type="Proteomes" id="UP000286687">
    <property type="component" value="Unassembled WGS sequence"/>
</dbReference>
<proteinExistence type="predicted"/>
<gene>
    <name evidence="2" type="ORF">BF38_3507</name>
    <name evidence="3" type="ORF">BM74_27605</name>
</gene>
<evidence type="ECO:0000313" key="4">
    <source>
        <dbReference type="Proteomes" id="UP000031876"/>
    </source>
</evidence>
<organism evidence="3 5">
    <name type="scientific">Bacillus thuringiensis</name>
    <dbReference type="NCBI Taxonomy" id="1428"/>
    <lineage>
        <taxon>Bacteria</taxon>
        <taxon>Bacillati</taxon>
        <taxon>Bacillota</taxon>
        <taxon>Bacilli</taxon>
        <taxon>Bacillales</taxon>
        <taxon>Bacillaceae</taxon>
        <taxon>Bacillus</taxon>
        <taxon>Bacillus cereus group</taxon>
    </lineage>
</organism>
<accession>A0A0B5X324</accession>
<reference evidence="2 4" key="1">
    <citation type="journal article" date="2015" name="Genome Announc.">
        <title>Complete genome sequences for 35 biothreat assay-relevant bacillus species.</title>
        <authorList>
            <person name="Johnson S.L."/>
            <person name="Daligault H.E."/>
            <person name="Davenport K.W."/>
            <person name="Jaissle J."/>
            <person name="Frey K.G."/>
            <person name="Ladner J.T."/>
            <person name="Broomall S.M."/>
            <person name="Bishop-Lilly K.A."/>
            <person name="Bruce D.C."/>
            <person name="Gibbons H.S."/>
            <person name="Coyne S.R."/>
            <person name="Lo C.C."/>
            <person name="Meincke L."/>
            <person name="Munk A.C."/>
            <person name="Koroleva G.I."/>
            <person name="Rosenzweig C.N."/>
            <person name="Palacios G.F."/>
            <person name="Redden C.L."/>
            <person name="Minogue T.D."/>
            <person name="Chain P.S."/>
        </authorList>
    </citation>
    <scope>NUCLEOTIDE SEQUENCE [LARGE SCALE GENOMIC DNA]</scope>
    <source>
        <strain evidence="2 4">HD1011</strain>
    </source>
</reference>
<dbReference type="Proteomes" id="UP000031876">
    <property type="component" value="Chromosome"/>
</dbReference>
<dbReference type="KEGG" id="btw:BF38_3507"/>
<feature type="region of interest" description="Disordered" evidence="1">
    <location>
        <begin position="57"/>
        <end position="98"/>
    </location>
</feature>